<feature type="domain" description="DUF6535" evidence="3">
    <location>
        <begin position="48"/>
        <end position="226"/>
    </location>
</feature>
<proteinExistence type="predicted"/>
<keyword evidence="2" id="KW-0472">Membrane</keyword>
<evidence type="ECO:0000259" key="3">
    <source>
        <dbReference type="Pfam" id="PF20153"/>
    </source>
</evidence>
<protein>
    <recommendedName>
        <fullName evidence="3">DUF6535 domain-containing protein</fullName>
    </recommendedName>
</protein>
<reference evidence="4" key="2">
    <citation type="journal article" date="2020" name="Nat. Commun.">
        <title>Large-scale genome sequencing of mycorrhizal fungi provides insights into the early evolution of symbiotic traits.</title>
        <authorList>
            <person name="Miyauchi S."/>
            <person name="Kiss E."/>
            <person name="Kuo A."/>
            <person name="Drula E."/>
            <person name="Kohler A."/>
            <person name="Sanchez-Garcia M."/>
            <person name="Morin E."/>
            <person name="Andreopoulos B."/>
            <person name="Barry K.W."/>
            <person name="Bonito G."/>
            <person name="Buee M."/>
            <person name="Carver A."/>
            <person name="Chen C."/>
            <person name="Cichocki N."/>
            <person name="Clum A."/>
            <person name="Culley D."/>
            <person name="Crous P.W."/>
            <person name="Fauchery L."/>
            <person name="Girlanda M."/>
            <person name="Hayes R.D."/>
            <person name="Keri Z."/>
            <person name="LaButti K."/>
            <person name="Lipzen A."/>
            <person name="Lombard V."/>
            <person name="Magnuson J."/>
            <person name="Maillard F."/>
            <person name="Murat C."/>
            <person name="Nolan M."/>
            <person name="Ohm R.A."/>
            <person name="Pangilinan J."/>
            <person name="Pereira M.F."/>
            <person name="Perotto S."/>
            <person name="Peter M."/>
            <person name="Pfister S."/>
            <person name="Riley R."/>
            <person name="Sitrit Y."/>
            <person name="Stielow J.B."/>
            <person name="Szollosi G."/>
            <person name="Zifcakova L."/>
            <person name="Stursova M."/>
            <person name="Spatafora J.W."/>
            <person name="Tedersoo L."/>
            <person name="Vaario L.M."/>
            <person name="Yamada A."/>
            <person name="Yan M."/>
            <person name="Wang P."/>
            <person name="Xu J."/>
            <person name="Bruns T."/>
            <person name="Baldrian P."/>
            <person name="Vilgalys R."/>
            <person name="Dunand C."/>
            <person name="Henrissat B."/>
            <person name="Grigoriev I.V."/>
            <person name="Hibbett D."/>
            <person name="Nagy L.G."/>
            <person name="Martin F.M."/>
        </authorList>
    </citation>
    <scope>NUCLEOTIDE SEQUENCE</scope>
    <source>
        <strain evidence="4">Prilba</strain>
    </source>
</reference>
<comment type="caution">
    <text evidence="4">The sequence shown here is derived from an EMBL/GenBank/DDBJ whole genome shotgun (WGS) entry which is preliminary data.</text>
</comment>
<evidence type="ECO:0000313" key="4">
    <source>
        <dbReference type="EMBL" id="KAF8469808.1"/>
    </source>
</evidence>
<organism evidence="4 5">
    <name type="scientific">Russula ochroleuca</name>
    <dbReference type="NCBI Taxonomy" id="152965"/>
    <lineage>
        <taxon>Eukaryota</taxon>
        <taxon>Fungi</taxon>
        <taxon>Dikarya</taxon>
        <taxon>Basidiomycota</taxon>
        <taxon>Agaricomycotina</taxon>
        <taxon>Agaricomycetes</taxon>
        <taxon>Russulales</taxon>
        <taxon>Russulaceae</taxon>
        <taxon>Russula</taxon>
    </lineage>
</organism>
<dbReference type="AlphaFoldDB" id="A0A9P5JX24"/>
<dbReference type="InterPro" id="IPR045338">
    <property type="entry name" value="DUF6535"/>
</dbReference>
<accession>A0A9P5JX24</accession>
<dbReference type="EMBL" id="WHVB01000027">
    <property type="protein sequence ID" value="KAF8469808.1"/>
    <property type="molecule type" value="Genomic_DNA"/>
</dbReference>
<keyword evidence="5" id="KW-1185">Reference proteome</keyword>
<name>A0A9P5JX24_9AGAM</name>
<feature type="transmembrane region" description="Helical" evidence="2">
    <location>
        <begin position="139"/>
        <end position="162"/>
    </location>
</feature>
<keyword evidence="2" id="KW-1133">Transmembrane helix</keyword>
<reference evidence="4" key="1">
    <citation type="submission" date="2019-10" db="EMBL/GenBank/DDBJ databases">
        <authorList>
            <consortium name="DOE Joint Genome Institute"/>
            <person name="Kuo A."/>
            <person name="Miyauchi S."/>
            <person name="Kiss E."/>
            <person name="Drula E."/>
            <person name="Kohler A."/>
            <person name="Sanchez-Garcia M."/>
            <person name="Andreopoulos B."/>
            <person name="Barry K.W."/>
            <person name="Bonito G."/>
            <person name="Buee M."/>
            <person name="Carver A."/>
            <person name="Chen C."/>
            <person name="Cichocki N."/>
            <person name="Clum A."/>
            <person name="Culley D."/>
            <person name="Crous P.W."/>
            <person name="Fauchery L."/>
            <person name="Girlanda M."/>
            <person name="Hayes R."/>
            <person name="Keri Z."/>
            <person name="LaButti K."/>
            <person name="Lipzen A."/>
            <person name="Lombard V."/>
            <person name="Magnuson J."/>
            <person name="Maillard F."/>
            <person name="Morin E."/>
            <person name="Murat C."/>
            <person name="Nolan M."/>
            <person name="Ohm R."/>
            <person name="Pangilinan J."/>
            <person name="Pereira M."/>
            <person name="Perotto S."/>
            <person name="Peter M."/>
            <person name="Riley R."/>
            <person name="Sitrit Y."/>
            <person name="Stielow B."/>
            <person name="Szollosi G."/>
            <person name="Zifcakova L."/>
            <person name="Stursova M."/>
            <person name="Spatafora J.W."/>
            <person name="Tedersoo L."/>
            <person name="Vaario L.-M."/>
            <person name="Yamada A."/>
            <person name="Yan M."/>
            <person name="Wang P."/>
            <person name="Xu J."/>
            <person name="Bruns T."/>
            <person name="Baldrian P."/>
            <person name="Vilgalys R."/>
            <person name="Henrissat B."/>
            <person name="Grigoriev I.V."/>
            <person name="Hibbett D."/>
            <person name="Nagy L.G."/>
            <person name="Martin F.M."/>
        </authorList>
    </citation>
    <scope>NUCLEOTIDE SEQUENCE</scope>
    <source>
        <strain evidence="4">Prilba</strain>
    </source>
</reference>
<gene>
    <name evidence="4" type="ORF">DFH94DRAFT_812169</name>
</gene>
<evidence type="ECO:0000256" key="1">
    <source>
        <dbReference type="SAM" id="MobiDB-lite"/>
    </source>
</evidence>
<sequence>MAIFRRRTSRPQPQAEGNEFPDPSLEAQPAPPENTQEIECVDSSAQLWGVVFKEGERYDKTLVESWKGDMNGILIFTGLFAVIVAVFIIDGYKYLLRNSNDTTNQLLSQISQQLSASATGSEPPPSFSLPSFNAPVSMLWVNILWVLSLSLSVICALAAILVQQWARKYLLTTQIPSYPQRRARVRTYLFQGVLRFRLGAVANAVPFLLHASVFFFFAGLVEFLFQVNHALAYVLLGCVFVGGKAYFILTILPFFYRNCPYMTPMSGPLWRFIQALQFAFLFSFRRISGVVVPKWTLKRMDLKEYAGKCKERLFGGLQHGLEQSAMSAAPELDSFSMRWTLNSLREPSELESFIAGIPGFLGSETATSDPPQLTPSSITFYRLLHASNVHLGLRIGHLLKTQLHTPIVCVDALWHITRWCDAINVPQWDCMFGEVTLDPLRALKISRDPAIALVARCVAALSVRVVFKDMRRIFSQTTTKALHITELRKVLQGLMETERPNLESLTDEEILRDGNLLVIVDVLTGVVPLLRDVDETRAKFLWDTLETLRSGLDLNQVTEGARTAVGDAWRAYEDEFRSWEFAPPVFPRQPPGTMDRYRARMQELVGPMVFQGTIGERFCPFTRRDRV</sequence>
<evidence type="ECO:0000256" key="2">
    <source>
        <dbReference type="SAM" id="Phobius"/>
    </source>
</evidence>
<feature type="region of interest" description="Disordered" evidence="1">
    <location>
        <begin position="1"/>
        <end position="34"/>
    </location>
</feature>
<dbReference type="Proteomes" id="UP000759537">
    <property type="component" value="Unassembled WGS sequence"/>
</dbReference>
<dbReference type="OrthoDB" id="3235960at2759"/>
<evidence type="ECO:0000313" key="5">
    <source>
        <dbReference type="Proteomes" id="UP000759537"/>
    </source>
</evidence>
<dbReference type="Pfam" id="PF20153">
    <property type="entry name" value="DUF6535"/>
    <property type="match status" value="1"/>
</dbReference>
<keyword evidence="2" id="KW-0812">Transmembrane</keyword>
<feature type="transmembrane region" description="Helical" evidence="2">
    <location>
        <begin position="70"/>
        <end position="89"/>
    </location>
</feature>
<feature type="transmembrane region" description="Helical" evidence="2">
    <location>
        <begin position="231"/>
        <end position="256"/>
    </location>
</feature>
<feature type="transmembrane region" description="Helical" evidence="2">
    <location>
        <begin position="204"/>
        <end position="225"/>
    </location>
</feature>